<protein>
    <submittedName>
        <fullName evidence="1">Uncharacterized protein</fullName>
    </submittedName>
</protein>
<sequence>MEFRTRIPAHSPLDIELADLREKAYPALKVLNDIYSSYENMVVEKPKFHVNNIVRKIQAWPEAFH</sequence>
<dbReference type="EMBL" id="QMQV01000017">
    <property type="protein sequence ID" value="RLE49946.1"/>
    <property type="molecule type" value="Genomic_DNA"/>
</dbReference>
<name>A0A497ES46_9CREN</name>
<evidence type="ECO:0000313" key="1">
    <source>
        <dbReference type="EMBL" id="RLE49946.1"/>
    </source>
</evidence>
<organism evidence="1 2">
    <name type="scientific">Thermoproteota archaeon</name>
    <dbReference type="NCBI Taxonomy" id="2056631"/>
    <lineage>
        <taxon>Archaea</taxon>
        <taxon>Thermoproteota</taxon>
    </lineage>
</organism>
<dbReference type="AlphaFoldDB" id="A0A497ES46"/>
<accession>A0A497ES46</accession>
<dbReference type="Proteomes" id="UP000278475">
    <property type="component" value="Unassembled WGS sequence"/>
</dbReference>
<proteinExistence type="predicted"/>
<reference evidence="1 2" key="1">
    <citation type="submission" date="2018-06" db="EMBL/GenBank/DDBJ databases">
        <title>Extensive metabolic versatility and redundancy in microbially diverse, dynamic hydrothermal sediments.</title>
        <authorList>
            <person name="Dombrowski N."/>
            <person name="Teske A."/>
            <person name="Baker B.J."/>
        </authorList>
    </citation>
    <scope>NUCLEOTIDE SEQUENCE [LARGE SCALE GENOMIC DNA]</scope>
    <source>
        <strain evidence="1">B66_G16</strain>
    </source>
</reference>
<gene>
    <name evidence="1" type="ORF">DRJ31_03005</name>
</gene>
<evidence type="ECO:0000313" key="2">
    <source>
        <dbReference type="Proteomes" id="UP000278475"/>
    </source>
</evidence>
<comment type="caution">
    <text evidence="1">The sequence shown here is derived from an EMBL/GenBank/DDBJ whole genome shotgun (WGS) entry which is preliminary data.</text>
</comment>